<dbReference type="Proteomes" id="UP000436694">
    <property type="component" value="Unassembled WGS sequence"/>
</dbReference>
<evidence type="ECO:0000256" key="1">
    <source>
        <dbReference type="SAM" id="MobiDB-lite"/>
    </source>
</evidence>
<protein>
    <submittedName>
        <fullName evidence="2">Uncharacterized protein</fullName>
    </submittedName>
</protein>
<accession>A0A844ALU3</accession>
<organism evidence="2 3">
    <name type="scientific">Tritonibacter aquimaris</name>
    <dbReference type="NCBI Taxonomy" id="2663379"/>
    <lineage>
        <taxon>Bacteria</taxon>
        <taxon>Pseudomonadati</taxon>
        <taxon>Pseudomonadota</taxon>
        <taxon>Alphaproteobacteria</taxon>
        <taxon>Rhodobacterales</taxon>
        <taxon>Paracoccaceae</taxon>
        <taxon>Tritonibacter</taxon>
    </lineage>
</organism>
<reference evidence="2 3" key="1">
    <citation type="submission" date="2019-10" db="EMBL/GenBank/DDBJ databases">
        <title>Epibacterium sp. nov., isolated from seawater.</title>
        <authorList>
            <person name="Zhang X."/>
            <person name="Li N."/>
        </authorList>
    </citation>
    <scope>NUCLEOTIDE SEQUENCE [LARGE SCALE GENOMIC DNA]</scope>
    <source>
        <strain evidence="2 3">SM1969</strain>
    </source>
</reference>
<evidence type="ECO:0000313" key="3">
    <source>
        <dbReference type="Proteomes" id="UP000436694"/>
    </source>
</evidence>
<dbReference type="AlphaFoldDB" id="A0A844ALU3"/>
<keyword evidence="3" id="KW-1185">Reference proteome</keyword>
<evidence type="ECO:0000313" key="2">
    <source>
        <dbReference type="EMBL" id="MQY43170.1"/>
    </source>
</evidence>
<proteinExistence type="predicted"/>
<sequence length="79" mass="8586">MDETSKKAFATAAKTPADNIRDKDNAQLVPKPPTGAKHPPNLAPPGAVGIRRNLVPKSQTQSPKPEPQHNRDNGFDHDR</sequence>
<dbReference type="RefSeq" id="WP_153548070.1">
    <property type="nucleotide sequence ID" value="NZ_WIXK01000005.1"/>
</dbReference>
<comment type="caution">
    <text evidence="2">The sequence shown here is derived from an EMBL/GenBank/DDBJ whole genome shotgun (WGS) entry which is preliminary data.</text>
</comment>
<feature type="compositionally biased region" description="Basic and acidic residues" evidence="1">
    <location>
        <begin position="66"/>
        <end position="79"/>
    </location>
</feature>
<name>A0A844ALU3_9RHOB</name>
<dbReference type="EMBL" id="WIXK01000005">
    <property type="protein sequence ID" value="MQY43170.1"/>
    <property type="molecule type" value="Genomic_DNA"/>
</dbReference>
<feature type="compositionally biased region" description="Low complexity" evidence="1">
    <location>
        <begin position="7"/>
        <end position="17"/>
    </location>
</feature>
<feature type="region of interest" description="Disordered" evidence="1">
    <location>
        <begin position="1"/>
        <end position="79"/>
    </location>
</feature>
<gene>
    <name evidence="2" type="ORF">GG681_11010</name>
</gene>